<dbReference type="Pfam" id="PF01592">
    <property type="entry name" value="NifU_N"/>
    <property type="match status" value="1"/>
</dbReference>
<dbReference type="GO" id="GO:0016226">
    <property type="term" value="P:iron-sulfur cluster assembly"/>
    <property type="evidence" value="ECO:0007669"/>
    <property type="project" value="InterPro"/>
</dbReference>
<dbReference type="NCBIfam" id="TIGR01994">
    <property type="entry name" value="SUF_scaf_2"/>
    <property type="match status" value="1"/>
</dbReference>
<dbReference type="InterPro" id="IPR002871">
    <property type="entry name" value="NIF_FeS_clus_asmbl_NifU_N"/>
</dbReference>
<name>A0A1F6VIF9_9PROT</name>
<reference evidence="3 4" key="1">
    <citation type="journal article" date="2016" name="Nat. Commun.">
        <title>Thousands of microbial genomes shed light on interconnected biogeochemical processes in an aquifer system.</title>
        <authorList>
            <person name="Anantharaman K."/>
            <person name="Brown C.T."/>
            <person name="Hug L.A."/>
            <person name="Sharon I."/>
            <person name="Castelle C.J."/>
            <person name="Probst A.J."/>
            <person name="Thomas B.C."/>
            <person name="Singh A."/>
            <person name="Wilkins M.J."/>
            <person name="Karaoz U."/>
            <person name="Brodie E.L."/>
            <person name="Williams K.H."/>
            <person name="Hubbard S.S."/>
            <person name="Banfield J.F."/>
        </authorList>
    </citation>
    <scope>NUCLEOTIDE SEQUENCE [LARGE SCALE GENOMIC DNA]</scope>
</reference>
<proteinExistence type="inferred from homology"/>
<accession>A0A1F6VIF9</accession>
<feature type="domain" description="NIF system FeS cluster assembly NifU N-terminal" evidence="2">
    <location>
        <begin position="8"/>
        <end position="125"/>
    </location>
</feature>
<evidence type="ECO:0000256" key="1">
    <source>
        <dbReference type="ARBA" id="ARBA00006420"/>
    </source>
</evidence>
<protein>
    <submittedName>
        <fullName evidence="3">SUF system NifU family Fe-S cluster assembly protein</fullName>
    </submittedName>
</protein>
<dbReference type="Proteomes" id="UP000179076">
    <property type="component" value="Unassembled WGS sequence"/>
</dbReference>
<dbReference type="EMBL" id="MFSP01000020">
    <property type="protein sequence ID" value="OGI69440.1"/>
    <property type="molecule type" value="Genomic_DNA"/>
</dbReference>
<dbReference type="PANTHER" id="PTHR10093">
    <property type="entry name" value="IRON-SULFUR CLUSTER ASSEMBLY ENZYME NIFU HOMOLOG"/>
    <property type="match status" value="1"/>
</dbReference>
<dbReference type="SUPFAM" id="SSF82649">
    <property type="entry name" value="SufE/NifU"/>
    <property type="match status" value="1"/>
</dbReference>
<organism evidence="3 4">
    <name type="scientific">Candidatus Muproteobacteria bacterium RBG_16_60_9</name>
    <dbReference type="NCBI Taxonomy" id="1817755"/>
    <lineage>
        <taxon>Bacteria</taxon>
        <taxon>Pseudomonadati</taxon>
        <taxon>Pseudomonadota</taxon>
        <taxon>Candidatus Muproteobacteria</taxon>
    </lineage>
</organism>
<dbReference type="CDD" id="cd06664">
    <property type="entry name" value="IscU_like"/>
    <property type="match status" value="1"/>
</dbReference>
<evidence type="ECO:0000259" key="2">
    <source>
        <dbReference type="Pfam" id="PF01592"/>
    </source>
</evidence>
<evidence type="ECO:0000313" key="4">
    <source>
        <dbReference type="Proteomes" id="UP000179076"/>
    </source>
</evidence>
<comment type="similarity">
    <text evidence="1">Belongs to the NifU family.</text>
</comment>
<dbReference type="AlphaFoldDB" id="A0A1F6VIF9"/>
<dbReference type="GO" id="GO:0005506">
    <property type="term" value="F:iron ion binding"/>
    <property type="evidence" value="ECO:0007669"/>
    <property type="project" value="InterPro"/>
</dbReference>
<evidence type="ECO:0000313" key="3">
    <source>
        <dbReference type="EMBL" id="OGI69440.1"/>
    </source>
</evidence>
<comment type="caution">
    <text evidence="3">The sequence shown here is derived from an EMBL/GenBank/DDBJ whole genome shotgun (WGS) entry which is preliminary data.</text>
</comment>
<dbReference type="GO" id="GO:0051536">
    <property type="term" value="F:iron-sulfur cluster binding"/>
    <property type="evidence" value="ECO:0007669"/>
    <property type="project" value="InterPro"/>
</dbReference>
<sequence length="147" mass="15883">MQDLRALYEEVILDHNRRPRNFRRVPEGSNHHASGHNPLCGDHLTIELKVEDGIIKDVGFDGAGCAISTASASLMTESVKGKTLAEAQSLFQGVHDLLTKDGDAAKLGKLQVLAGVREYPARVKCATLPWHTLEAALKDSSAPVSTE</sequence>
<dbReference type="FunFam" id="3.90.1010.10:FF:000002">
    <property type="entry name" value="Iron-sulfur cluster assembly scaffold protein NifU"/>
    <property type="match status" value="1"/>
</dbReference>
<dbReference type="Gene3D" id="3.90.1010.10">
    <property type="match status" value="1"/>
</dbReference>
<gene>
    <name evidence="3" type="ORF">A2W18_05180</name>
</gene>